<proteinExistence type="predicted"/>
<evidence type="ECO:0000313" key="3">
    <source>
        <dbReference type="Proteomes" id="UP000316313"/>
    </source>
</evidence>
<dbReference type="Proteomes" id="UP000316313">
    <property type="component" value="Chromosome"/>
</dbReference>
<evidence type="ECO:0000313" key="2">
    <source>
        <dbReference type="EMBL" id="QDH17700.1"/>
    </source>
</evidence>
<name>A0A4Y6ULP4_9PROT</name>
<gene>
    <name evidence="2" type="ORF">E3D00_09075</name>
</gene>
<dbReference type="RefSeq" id="WP_141461900.1">
    <property type="nucleotide sequence ID" value="NZ_CP038141.1"/>
</dbReference>
<dbReference type="EMBL" id="CP038141">
    <property type="protein sequence ID" value="QDH17700.1"/>
    <property type="molecule type" value="Genomic_DNA"/>
</dbReference>
<sequence length="206" mass="22096">MRKLNGFLLLSAFLSGCAGQAPYDYTAYHRSNPSSILIMPPVNHTVDIKAPYGVMSQLSMPLAEAGYYVFPVSVVDETFKRNGVTTPDDAAGIPYQKLRQIYGADAALYTSVERYGTSYMVVASNTTVALNARLVDLRNGVTIWEGSSNFINENNGLIGALLNQIISSASDASFPVAGAAANQLLDAHSDRGILLGPRAPNYGQQK</sequence>
<feature type="chain" id="PRO_5021401844" description="DUF799 domain-containing protein" evidence="1">
    <location>
        <begin position="21"/>
        <end position="206"/>
    </location>
</feature>
<dbReference type="OrthoDB" id="1014694at2"/>
<dbReference type="InterPro" id="IPR008517">
    <property type="entry name" value="GNA1162-like"/>
</dbReference>
<organism evidence="2 3">
    <name type="scientific">Swingsia samuiensis</name>
    <dbReference type="NCBI Taxonomy" id="1293412"/>
    <lineage>
        <taxon>Bacteria</taxon>
        <taxon>Pseudomonadati</taxon>
        <taxon>Pseudomonadota</taxon>
        <taxon>Alphaproteobacteria</taxon>
        <taxon>Acetobacterales</taxon>
        <taxon>Acetobacteraceae</taxon>
        <taxon>Swingsia</taxon>
    </lineage>
</organism>
<dbReference type="Pfam" id="PF05643">
    <property type="entry name" value="GNA1162-like"/>
    <property type="match status" value="1"/>
</dbReference>
<reference evidence="2 3" key="1">
    <citation type="submission" date="2019-03" db="EMBL/GenBank/DDBJ databases">
        <title>The complete genome sequence of Swingsia samuiensis NBRC107927(T).</title>
        <authorList>
            <person name="Chua K.-O."/>
            <person name="Chan K.-G."/>
            <person name="See-Too W.-S."/>
        </authorList>
    </citation>
    <scope>NUCLEOTIDE SEQUENCE [LARGE SCALE GENOMIC DNA]</scope>
    <source>
        <strain evidence="2 3">AH83</strain>
    </source>
</reference>
<dbReference type="Gene3D" id="3.40.50.10610">
    <property type="entry name" value="ABC-type transport auxiliary lipoprotein component"/>
    <property type="match status" value="1"/>
</dbReference>
<dbReference type="AlphaFoldDB" id="A0A4Y6ULP4"/>
<feature type="signal peptide" evidence="1">
    <location>
        <begin position="1"/>
        <end position="20"/>
    </location>
</feature>
<dbReference type="KEGG" id="ssam:E3D00_09075"/>
<dbReference type="PROSITE" id="PS51257">
    <property type="entry name" value="PROKAR_LIPOPROTEIN"/>
    <property type="match status" value="1"/>
</dbReference>
<protein>
    <recommendedName>
        <fullName evidence="4">DUF799 domain-containing protein</fullName>
    </recommendedName>
</protein>
<evidence type="ECO:0008006" key="4">
    <source>
        <dbReference type="Google" id="ProtNLM"/>
    </source>
</evidence>
<keyword evidence="3" id="KW-1185">Reference proteome</keyword>
<evidence type="ECO:0000256" key="1">
    <source>
        <dbReference type="SAM" id="SignalP"/>
    </source>
</evidence>
<accession>A0A4Y6ULP4</accession>
<keyword evidence="1" id="KW-0732">Signal</keyword>